<name>A0A0F0KXL1_9MICO</name>
<evidence type="ECO:0000256" key="1">
    <source>
        <dbReference type="SAM" id="MobiDB-lite"/>
    </source>
</evidence>
<dbReference type="PATRIC" id="fig|82380.10.peg.650"/>
<dbReference type="EMBL" id="JYIV01000017">
    <property type="protein sequence ID" value="KJL25204.1"/>
    <property type="molecule type" value="Genomic_DNA"/>
</dbReference>
<evidence type="ECO:0000313" key="3">
    <source>
        <dbReference type="Proteomes" id="UP000033725"/>
    </source>
</evidence>
<reference evidence="2 3" key="1">
    <citation type="submission" date="2015-02" db="EMBL/GenBank/DDBJ databases">
        <title>Draft genome sequences of ten Microbacterium spp. with emphasis on heavy metal contaminated environments.</title>
        <authorList>
            <person name="Corretto E."/>
        </authorList>
    </citation>
    <scope>NUCLEOTIDE SEQUENCE [LARGE SCALE GENOMIC DNA]</scope>
    <source>
        <strain evidence="2 3">BEL163</strain>
    </source>
</reference>
<gene>
    <name evidence="2" type="ORF">RN51_00651</name>
</gene>
<feature type="region of interest" description="Disordered" evidence="1">
    <location>
        <begin position="45"/>
        <end position="75"/>
    </location>
</feature>
<protein>
    <submittedName>
        <fullName evidence="2">Uncharacterized protein</fullName>
    </submittedName>
</protein>
<proteinExistence type="predicted"/>
<dbReference type="Proteomes" id="UP000033725">
    <property type="component" value="Unassembled WGS sequence"/>
</dbReference>
<comment type="caution">
    <text evidence="2">The sequence shown here is derived from an EMBL/GenBank/DDBJ whole genome shotgun (WGS) entry which is preliminary data.</text>
</comment>
<feature type="region of interest" description="Disordered" evidence="1">
    <location>
        <begin position="166"/>
        <end position="201"/>
    </location>
</feature>
<sequence>MGREEVAWRSNTLDVKCSQGSGRVNIGLRTVGAGRAHSRLYWRPQASRRTQARRDDREVPCPSSADGAPDGFLPPADRTGGWALPGPWNHRTLAIRGRWAHRDLHLGGGLGDNPKDLDGLRVLRLSSQITGQLGRGRAQRCHDARPAAFNSSAPSGVDRRVGRMVSRRRGNPRWSNSGALTGPAHGKGRRERRASNSNSGATDWRSIVSMKRRSFIGIGLSGLAAVVFPEFASAGMRPPAAESSDGEAPWQWQPREARAATEEERARYLRFFEDDLERMERSYGARAEGAPLPMSVAAGMSGTVVALSASLATSRIYARHVQLASDDTVLRTATTTFTVSEDGRNMNLDSMGVDARSAMTSRAKFDARVAASAKACPPGKHSCRTCSDLNTAAVLTCCGGCAWAGGNPIALLSCAIIMCSLCASQNCRRWTYACCGV</sequence>
<accession>A0A0F0KXL1</accession>
<evidence type="ECO:0000313" key="2">
    <source>
        <dbReference type="EMBL" id="KJL25204.1"/>
    </source>
</evidence>
<dbReference type="AlphaFoldDB" id="A0A0F0KXL1"/>
<organism evidence="2 3">
    <name type="scientific">Microbacterium oxydans</name>
    <dbReference type="NCBI Taxonomy" id="82380"/>
    <lineage>
        <taxon>Bacteria</taxon>
        <taxon>Bacillati</taxon>
        <taxon>Actinomycetota</taxon>
        <taxon>Actinomycetes</taxon>
        <taxon>Micrococcales</taxon>
        <taxon>Microbacteriaceae</taxon>
        <taxon>Microbacterium</taxon>
    </lineage>
</organism>